<feature type="binding site" evidence="10">
    <location>
        <position position="227"/>
    </location>
    <ligand>
        <name>Mn(2+)</name>
        <dbReference type="ChEBI" id="CHEBI:29035"/>
    </ligand>
</feature>
<evidence type="ECO:0000256" key="7">
    <source>
        <dbReference type="ARBA" id="ARBA00023125"/>
    </source>
</evidence>
<evidence type="ECO:0000256" key="1">
    <source>
        <dbReference type="ARBA" id="ARBA00022722"/>
    </source>
</evidence>
<dbReference type="InterPro" id="IPR002729">
    <property type="entry name" value="CRISPR-assoc_Cas1"/>
</dbReference>
<organism evidence="11 12">
    <name type="scientific">Bifidobacterium italicum</name>
    <dbReference type="NCBI Taxonomy" id="1960968"/>
    <lineage>
        <taxon>Bacteria</taxon>
        <taxon>Bacillati</taxon>
        <taxon>Actinomycetota</taxon>
        <taxon>Actinomycetes</taxon>
        <taxon>Bifidobacteriales</taxon>
        <taxon>Bifidobacteriaceae</taxon>
        <taxon>Bifidobacterium</taxon>
    </lineage>
</organism>
<name>A0A2A2EFJ4_9BIFI</name>
<feature type="binding site" evidence="10">
    <location>
        <position position="212"/>
    </location>
    <ligand>
        <name>Mn(2+)</name>
        <dbReference type="ChEBI" id="CHEBI:29035"/>
    </ligand>
</feature>
<dbReference type="EC" id="3.1.-.-" evidence="10"/>
<keyword evidence="4 10" id="KW-0378">Hydrolase</keyword>
<dbReference type="InterPro" id="IPR050646">
    <property type="entry name" value="Cas1"/>
</dbReference>
<sequence>MVQNAWRVVDCTQLEGKLRYTRGRLLVCPAEGNKAEIPLAQLAVVLLGQRASCSTALLFQLAQYGVSVMLCDWRGVPAGALHSWSDTASVVTRRHHAQVEMSKPRCKNAWAQIVKSKIRGQAHCLDLRDRHGGEELRALAKTVRSGDSTNVEGQAARKYWQWLFDEKEKFHRSPGSGEGRNSQLDYAYAVLRGFVVRSICAAGLAPTFGVNHHNRANYFCLADDLIEPYRPAVDRQVALMDIDEDGLSPQTKKDLVNAVNTQFDKNGLTIPSSIDAFAQQFGIYCESKDRMLSVPVFGGDDEER</sequence>
<keyword evidence="5 10" id="KW-0460">Magnesium</keyword>
<evidence type="ECO:0000313" key="12">
    <source>
        <dbReference type="Proteomes" id="UP000217986"/>
    </source>
</evidence>
<evidence type="ECO:0000313" key="11">
    <source>
        <dbReference type="EMBL" id="PAU67760.1"/>
    </source>
</evidence>
<keyword evidence="12" id="KW-1185">Reference proteome</keyword>
<protein>
    <recommendedName>
        <fullName evidence="10">CRISPR-associated endonuclease Cas1</fullName>
        <ecNumber evidence="10">3.1.-.-</ecNumber>
    </recommendedName>
</protein>
<dbReference type="HAMAP" id="MF_01470">
    <property type="entry name" value="Cas1"/>
    <property type="match status" value="1"/>
</dbReference>
<dbReference type="NCBIfam" id="TIGR03639">
    <property type="entry name" value="cas1_NMENI"/>
    <property type="match status" value="1"/>
</dbReference>
<dbReference type="EMBL" id="MVOG01000035">
    <property type="protein sequence ID" value="PAU67760.1"/>
    <property type="molecule type" value="Genomic_DNA"/>
</dbReference>
<comment type="function">
    <text evidence="10">CRISPR (clustered regularly interspaced short palindromic repeat), is an adaptive immune system that provides protection against mobile genetic elements (viruses, transposable elements and conjugative plasmids). CRISPR clusters contain spacers, sequences complementary to antecedent mobile elements, and target invading nucleic acids. CRISPR clusters are transcribed and processed into CRISPR RNA (crRNA). Acts as a dsDNA endonuclease. Involved in the integration of spacer DNA into the CRISPR cassette.</text>
</comment>
<comment type="subunit">
    <text evidence="9 10">Homodimer, forms a heterotetramer with a Cas2 homodimer.</text>
</comment>
<dbReference type="Proteomes" id="UP000217986">
    <property type="component" value="Unassembled WGS sequence"/>
</dbReference>
<dbReference type="Gene3D" id="1.20.120.920">
    <property type="entry name" value="CRISPR-associated endonuclease Cas1, C-terminal domain"/>
    <property type="match status" value="1"/>
</dbReference>
<gene>
    <name evidence="10" type="primary">cas1</name>
    <name evidence="11" type="ORF">B1400_1556</name>
</gene>
<keyword evidence="3 10" id="KW-0255">Endonuclease</keyword>
<evidence type="ECO:0000256" key="10">
    <source>
        <dbReference type="HAMAP-Rule" id="MF_01470"/>
    </source>
</evidence>
<dbReference type="PANTHER" id="PTHR34353:SF2">
    <property type="entry name" value="CRISPR-ASSOCIATED ENDONUCLEASE CAS1 1"/>
    <property type="match status" value="1"/>
</dbReference>
<keyword evidence="6 10" id="KW-0051">Antiviral defense</keyword>
<comment type="similarity">
    <text evidence="10">Belongs to the CRISPR-associated endonuclease Cas1 family.</text>
</comment>
<feature type="binding site" evidence="10">
    <location>
        <position position="152"/>
    </location>
    <ligand>
        <name>Mn(2+)</name>
        <dbReference type="ChEBI" id="CHEBI:29035"/>
    </ligand>
</feature>
<comment type="cofactor">
    <cofactor evidence="10">
        <name>Mg(2+)</name>
        <dbReference type="ChEBI" id="CHEBI:18420"/>
    </cofactor>
    <cofactor evidence="10">
        <name>Mn(2+)</name>
        <dbReference type="ChEBI" id="CHEBI:29035"/>
    </cofactor>
</comment>
<dbReference type="PANTHER" id="PTHR34353">
    <property type="entry name" value="CRISPR-ASSOCIATED ENDONUCLEASE CAS1 1"/>
    <property type="match status" value="1"/>
</dbReference>
<dbReference type="InterPro" id="IPR019855">
    <property type="entry name" value="CRISPR-assoc_Cas1_NMENI"/>
</dbReference>
<dbReference type="GO" id="GO:0016787">
    <property type="term" value="F:hydrolase activity"/>
    <property type="evidence" value="ECO:0007669"/>
    <property type="project" value="UniProtKB-KW"/>
</dbReference>
<dbReference type="GO" id="GO:0043571">
    <property type="term" value="P:maintenance of CRISPR repeat elements"/>
    <property type="evidence" value="ECO:0007669"/>
    <property type="project" value="UniProtKB-UniRule"/>
</dbReference>
<keyword evidence="2 10" id="KW-0479">Metal-binding</keyword>
<dbReference type="GO" id="GO:0046872">
    <property type="term" value="F:metal ion binding"/>
    <property type="evidence" value="ECO:0007669"/>
    <property type="project" value="UniProtKB-UniRule"/>
</dbReference>
<comment type="caution">
    <text evidence="11">The sequence shown here is derived from an EMBL/GenBank/DDBJ whole genome shotgun (WGS) entry which is preliminary data.</text>
</comment>
<dbReference type="InterPro" id="IPR042211">
    <property type="entry name" value="CRISPR-assoc_Cas1_N"/>
</dbReference>
<evidence type="ECO:0000256" key="5">
    <source>
        <dbReference type="ARBA" id="ARBA00022842"/>
    </source>
</evidence>
<keyword evidence="1 10" id="KW-0540">Nuclease</keyword>
<evidence type="ECO:0000256" key="4">
    <source>
        <dbReference type="ARBA" id="ARBA00022801"/>
    </source>
</evidence>
<accession>A0A2A2EFJ4</accession>
<evidence type="ECO:0000256" key="9">
    <source>
        <dbReference type="ARBA" id="ARBA00038592"/>
    </source>
</evidence>
<keyword evidence="8 10" id="KW-0464">Manganese</keyword>
<evidence type="ECO:0000256" key="6">
    <source>
        <dbReference type="ARBA" id="ARBA00023118"/>
    </source>
</evidence>
<evidence type="ECO:0000256" key="3">
    <source>
        <dbReference type="ARBA" id="ARBA00022759"/>
    </source>
</evidence>
<dbReference type="Gene3D" id="3.100.10.20">
    <property type="entry name" value="CRISPR-associated endonuclease Cas1, N-terminal domain"/>
    <property type="match status" value="1"/>
</dbReference>
<dbReference type="AlphaFoldDB" id="A0A2A2EFJ4"/>
<reference evidence="11 12" key="1">
    <citation type="journal article" date="2017" name="ISME J.">
        <title>Unveiling bifidobacterial biogeography across the mammalian branch of the tree of life.</title>
        <authorList>
            <person name="Milani C."/>
            <person name="Mangifesta M."/>
            <person name="Mancabelli L."/>
            <person name="Lugli G.A."/>
            <person name="James K."/>
            <person name="Duranti S."/>
            <person name="Turroni F."/>
            <person name="Ferrario C."/>
            <person name="Ossiprandi M.C."/>
            <person name="van Sinderen D."/>
            <person name="Ventura M."/>
        </authorList>
    </citation>
    <scope>NUCLEOTIDE SEQUENCE [LARGE SCALE GENOMIC DNA]</scope>
    <source>
        <strain evidence="11 12">70</strain>
    </source>
</reference>
<dbReference type="GO" id="GO:0004520">
    <property type="term" value="F:DNA endonuclease activity"/>
    <property type="evidence" value="ECO:0007669"/>
    <property type="project" value="InterPro"/>
</dbReference>
<dbReference type="Pfam" id="PF01867">
    <property type="entry name" value="Cas_Cas1"/>
    <property type="match status" value="1"/>
</dbReference>
<dbReference type="RefSeq" id="WP_327078508.1">
    <property type="nucleotide sequence ID" value="NZ_MVOG01000035.1"/>
</dbReference>
<dbReference type="NCBIfam" id="TIGR00287">
    <property type="entry name" value="cas1"/>
    <property type="match status" value="1"/>
</dbReference>
<proteinExistence type="inferred from homology"/>
<dbReference type="GO" id="GO:0003677">
    <property type="term" value="F:DNA binding"/>
    <property type="evidence" value="ECO:0007669"/>
    <property type="project" value="UniProtKB-KW"/>
</dbReference>
<dbReference type="GO" id="GO:0051607">
    <property type="term" value="P:defense response to virus"/>
    <property type="evidence" value="ECO:0007669"/>
    <property type="project" value="UniProtKB-UniRule"/>
</dbReference>
<evidence type="ECO:0000256" key="8">
    <source>
        <dbReference type="ARBA" id="ARBA00023211"/>
    </source>
</evidence>
<keyword evidence="7 10" id="KW-0238">DNA-binding</keyword>
<dbReference type="InterPro" id="IPR042206">
    <property type="entry name" value="CRISPR-assoc_Cas1_C"/>
</dbReference>
<evidence type="ECO:0000256" key="2">
    <source>
        <dbReference type="ARBA" id="ARBA00022723"/>
    </source>
</evidence>